<proteinExistence type="predicted"/>
<evidence type="ECO:0000313" key="2">
    <source>
        <dbReference type="EMBL" id="MCJ2187276.1"/>
    </source>
</evidence>
<feature type="transmembrane region" description="Helical" evidence="1">
    <location>
        <begin position="47"/>
        <end position="67"/>
    </location>
</feature>
<name>A0ABT0BR41_9SPHN</name>
<dbReference type="EMBL" id="JALHLG010000013">
    <property type="protein sequence ID" value="MCJ2187276.1"/>
    <property type="molecule type" value="Genomic_DNA"/>
</dbReference>
<organism evidence="2 3">
    <name type="scientific">Novosphingobium beihaiensis</name>
    <dbReference type="NCBI Taxonomy" id="2930389"/>
    <lineage>
        <taxon>Bacteria</taxon>
        <taxon>Pseudomonadati</taxon>
        <taxon>Pseudomonadota</taxon>
        <taxon>Alphaproteobacteria</taxon>
        <taxon>Sphingomonadales</taxon>
        <taxon>Sphingomonadaceae</taxon>
        <taxon>Novosphingobium</taxon>
    </lineage>
</organism>
<gene>
    <name evidence="2" type="ORF">MTR66_10695</name>
</gene>
<keyword evidence="1" id="KW-0812">Transmembrane</keyword>
<evidence type="ECO:0000313" key="3">
    <source>
        <dbReference type="Proteomes" id="UP001202281"/>
    </source>
</evidence>
<protein>
    <submittedName>
        <fullName evidence="2">Uncharacterized protein</fullName>
    </submittedName>
</protein>
<evidence type="ECO:0000256" key="1">
    <source>
        <dbReference type="SAM" id="Phobius"/>
    </source>
</evidence>
<keyword evidence="1" id="KW-1133">Transmembrane helix</keyword>
<sequence length="68" mass="7514">MKVAEENIIRFDHHADRGVDRDQGNRAGTVYAPQIPPGLEHEHDARGLIVAVLLCVCCWAALGFFLLS</sequence>
<accession>A0ABT0BR41</accession>
<keyword evidence="3" id="KW-1185">Reference proteome</keyword>
<dbReference type="RefSeq" id="WP_243920773.1">
    <property type="nucleotide sequence ID" value="NZ_JALHLG010000013.1"/>
</dbReference>
<comment type="caution">
    <text evidence="2">The sequence shown here is derived from an EMBL/GenBank/DDBJ whole genome shotgun (WGS) entry which is preliminary data.</text>
</comment>
<keyword evidence="1" id="KW-0472">Membrane</keyword>
<dbReference type="Proteomes" id="UP001202281">
    <property type="component" value="Unassembled WGS sequence"/>
</dbReference>
<reference evidence="2 3" key="1">
    <citation type="submission" date="2022-04" db="EMBL/GenBank/DDBJ databases">
        <title>Identification of a novel bacterium isolated from mangrove sediments.</title>
        <authorList>
            <person name="Pan X."/>
        </authorList>
    </citation>
    <scope>NUCLEOTIDE SEQUENCE [LARGE SCALE GENOMIC DNA]</scope>
    <source>
        <strain evidence="2 3">B2638</strain>
    </source>
</reference>